<sequence>MPLRASRTLKSVRRHPTSSRAPRGACGGRDQRGLERLRGTKSQRREDGDFAGARDSETGGQRLCGGQRLRDRRTEALRGPETQRREDRGFAGARDSETGGQRLCGGQRREDRDFAGARDSETGGQRLCGGQRLRDGRTETLRGPETQRQEDRGFAGARDSETGRQRLCGGQRLRDGRTEALRGPETGGQRLCGGQRLRERQRKVHFGDVVLGEPLCPSSCLRPPDYDERSHLHDAFTQMTHSLQEVAAAQGSFRVAFPHAAEKMQKVILQLKEVQACIRPCGLQEVARRFRCRGCYSTVCDLPLDCPVQDLTVTRGHQAMFFCTVNFQLPKEEITYSWKFAGGAPDSGPVLLPRDSAGPRIPGTDPAGAAHAPRDLLLRDHTRPAPPGAALLLSERCGRGGAARQGRGYVRGGARARLTCASPQ</sequence>
<name>A0A2Y9PF89_DELLE</name>
<dbReference type="PANTHER" id="PTHR37366">
    <property type="entry name" value="SPERM ACROSOME MEMBRANE-ASSOCIATED PROTEIN 6"/>
    <property type="match status" value="1"/>
</dbReference>
<dbReference type="GO" id="GO:0007342">
    <property type="term" value="P:fusion of sperm to egg plasma membrane involved in single fertilization"/>
    <property type="evidence" value="ECO:0007669"/>
    <property type="project" value="InterPro"/>
</dbReference>
<keyword evidence="2" id="KW-1185">Reference proteome</keyword>
<dbReference type="KEGG" id="dle:111181094"/>
<dbReference type="Proteomes" id="UP000248483">
    <property type="component" value="Unplaced"/>
</dbReference>
<evidence type="ECO:0000313" key="3">
    <source>
        <dbReference type="RefSeq" id="XP_022441872.1"/>
    </source>
</evidence>
<dbReference type="PANTHER" id="PTHR37366:SF1">
    <property type="entry name" value="SPERM ACROSOME MEMBRANE-ASSOCIATED PROTEIN 6"/>
    <property type="match status" value="1"/>
</dbReference>
<feature type="region of interest" description="Disordered" evidence="1">
    <location>
        <begin position="1"/>
        <end position="187"/>
    </location>
</feature>
<dbReference type="InterPro" id="IPR034549">
    <property type="entry name" value="SPACA6"/>
</dbReference>
<feature type="compositionally biased region" description="Basic and acidic residues" evidence="1">
    <location>
        <begin position="172"/>
        <end position="182"/>
    </location>
</feature>
<dbReference type="STRING" id="9749.A0A2Y9PF89"/>
<protein>
    <submittedName>
        <fullName evidence="3">Sperm acrosome membrane-associated protein 6 isoform X1</fullName>
    </submittedName>
</protein>
<evidence type="ECO:0000313" key="2">
    <source>
        <dbReference type="Proteomes" id="UP000248483"/>
    </source>
</evidence>
<dbReference type="AlphaFoldDB" id="A0A2Y9PF89"/>
<accession>A0A2Y9PF89</accession>
<dbReference type="InParanoid" id="A0A2Y9PF89"/>
<organism evidence="2 3">
    <name type="scientific">Delphinapterus leucas</name>
    <name type="common">Beluga whale</name>
    <dbReference type="NCBI Taxonomy" id="9749"/>
    <lineage>
        <taxon>Eukaryota</taxon>
        <taxon>Metazoa</taxon>
        <taxon>Chordata</taxon>
        <taxon>Craniata</taxon>
        <taxon>Vertebrata</taxon>
        <taxon>Euteleostomi</taxon>
        <taxon>Mammalia</taxon>
        <taxon>Eutheria</taxon>
        <taxon>Laurasiatheria</taxon>
        <taxon>Artiodactyla</taxon>
        <taxon>Whippomorpha</taxon>
        <taxon>Cetacea</taxon>
        <taxon>Odontoceti</taxon>
        <taxon>Monodontidae</taxon>
        <taxon>Delphinapterus</taxon>
    </lineage>
</organism>
<dbReference type="RefSeq" id="XP_022441872.1">
    <property type="nucleotide sequence ID" value="XM_022586164.1"/>
</dbReference>
<reference evidence="3" key="1">
    <citation type="submission" date="2025-08" db="UniProtKB">
        <authorList>
            <consortium name="RefSeq"/>
        </authorList>
    </citation>
    <scope>IDENTIFICATION</scope>
    <source>
        <tissue evidence="3">Blood</tissue>
    </source>
</reference>
<evidence type="ECO:0000256" key="1">
    <source>
        <dbReference type="SAM" id="MobiDB-lite"/>
    </source>
</evidence>
<gene>
    <name evidence="3" type="primary">SPACA6</name>
</gene>
<feature type="compositionally biased region" description="Basic and acidic residues" evidence="1">
    <location>
        <begin position="132"/>
        <end position="164"/>
    </location>
</feature>
<feature type="compositionally biased region" description="Basic and acidic residues" evidence="1">
    <location>
        <begin position="107"/>
        <end position="121"/>
    </location>
</feature>
<proteinExistence type="predicted"/>
<feature type="compositionally biased region" description="Basic and acidic residues" evidence="1">
    <location>
        <begin position="68"/>
        <end position="97"/>
    </location>
</feature>
<dbReference type="CTD" id="147650"/>
<feature type="compositionally biased region" description="Basic and acidic residues" evidence="1">
    <location>
        <begin position="29"/>
        <end position="57"/>
    </location>
</feature>
<dbReference type="GeneID" id="111181094"/>